<protein>
    <submittedName>
        <fullName evidence="2">Protein CBG23785</fullName>
    </submittedName>
</protein>
<sequence length="212" mass="23832">MNIQILLILSLVGFGAAGLISDLTNGLTGGIKNLLNKLDSDLKNELEENYPKLGEWVKKRIDEGLDVGNSEKENVEAIAGELLNPNVEVPEEVEKEGPGFLSQYREQLRAAFDKLLEKIIEEFEHGKDISDRTLERIRDYLEELKQHGGLETGNKSVENLKAIAREFVNHARSTLKAVATETLEYLKPYKDDLGSLYDHVKESVKEKLKNNA</sequence>
<dbReference type="RefSeq" id="XP_002647911.1">
    <property type="nucleotide sequence ID" value="XM_002647865.1"/>
</dbReference>
<keyword evidence="3" id="KW-1185">Reference proteome</keyword>
<evidence type="ECO:0000313" key="2">
    <source>
        <dbReference type="EMBL" id="CAP20544.1"/>
    </source>
</evidence>
<name>A8WJA1_CAEBR</name>
<dbReference type="AlphaFoldDB" id="A8WJA1"/>
<dbReference type="WormBase" id="CBG23785">
    <property type="protein sequence ID" value="CBP47952"/>
    <property type="gene ID" value="WBGene00042047"/>
</dbReference>
<dbReference type="GeneID" id="8589912"/>
<proteinExistence type="predicted"/>
<dbReference type="KEGG" id="cbr:CBG_23785"/>
<reference evidence="2 3" key="2">
    <citation type="journal article" date="2011" name="PLoS Genet.">
        <title>Caenorhabditis briggsae recombinant inbred line genotypes reveal inter-strain incompatibility and the evolution of recombination.</title>
        <authorList>
            <person name="Ross J.A."/>
            <person name="Koboldt D.C."/>
            <person name="Staisch J.E."/>
            <person name="Chamberlin H.M."/>
            <person name="Gupta B.P."/>
            <person name="Miller R.D."/>
            <person name="Baird S.E."/>
            <person name="Haag E.S."/>
        </authorList>
    </citation>
    <scope>NUCLEOTIDE SEQUENCE [LARGE SCALE GENOMIC DNA]</scope>
    <source>
        <strain evidence="2 3">AF16</strain>
    </source>
</reference>
<organism evidence="2 3">
    <name type="scientific">Caenorhabditis briggsae</name>
    <dbReference type="NCBI Taxonomy" id="6238"/>
    <lineage>
        <taxon>Eukaryota</taxon>
        <taxon>Metazoa</taxon>
        <taxon>Ecdysozoa</taxon>
        <taxon>Nematoda</taxon>
        <taxon>Chromadorea</taxon>
        <taxon>Rhabditida</taxon>
        <taxon>Rhabditina</taxon>
        <taxon>Rhabditomorpha</taxon>
        <taxon>Rhabditoidea</taxon>
        <taxon>Rhabditidae</taxon>
        <taxon>Peloderinae</taxon>
        <taxon>Caenorhabditis</taxon>
    </lineage>
</organism>
<evidence type="ECO:0000256" key="1">
    <source>
        <dbReference type="SAM" id="SignalP"/>
    </source>
</evidence>
<dbReference type="Proteomes" id="UP000008549">
    <property type="component" value="Unassembled WGS sequence"/>
</dbReference>
<dbReference type="EMBL" id="HE601070">
    <property type="protein sequence ID" value="CAP20544.1"/>
    <property type="molecule type" value="Genomic_DNA"/>
</dbReference>
<feature type="chain" id="PRO_5002731632" evidence="1">
    <location>
        <begin position="18"/>
        <end position="212"/>
    </location>
</feature>
<dbReference type="SUPFAM" id="SSF58113">
    <property type="entry name" value="Apolipoprotein A-I"/>
    <property type="match status" value="1"/>
</dbReference>
<feature type="signal peptide" evidence="1">
    <location>
        <begin position="1"/>
        <end position="17"/>
    </location>
</feature>
<evidence type="ECO:0000313" key="3">
    <source>
        <dbReference type="Proteomes" id="UP000008549"/>
    </source>
</evidence>
<evidence type="ECO:0000313" key="4">
    <source>
        <dbReference type="WormBase" id="CBG23785"/>
    </source>
</evidence>
<keyword evidence="1" id="KW-0732">Signal</keyword>
<reference evidence="2 3" key="1">
    <citation type="journal article" date="2003" name="PLoS Biol.">
        <title>The genome sequence of Caenorhabditis briggsae: a platform for comparative genomics.</title>
        <authorList>
            <person name="Stein L.D."/>
            <person name="Bao Z."/>
            <person name="Blasiar D."/>
            <person name="Blumenthal T."/>
            <person name="Brent M.R."/>
            <person name="Chen N."/>
            <person name="Chinwalla A."/>
            <person name="Clarke L."/>
            <person name="Clee C."/>
            <person name="Coghlan A."/>
            <person name="Coulson A."/>
            <person name="D'Eustachio P."/>
            <person name="Fitch D.H."/>
            <person name="Fulton L.A."/>
            <person name="Fulton R.E."/>
            <person name="Griffiths-Jones S."/>
            <person name="Harris T.W."/>
            <person name="Hillier L.W."/>
            <person name="Kamath R."/>
            <person name="Kuwabara P.E."/>
            <person name="Mardis E.R."/>
            <person name="Marra M.A."/>
            <person name="Miner T.L."/>
            <person name="Minx P."/>
            <person name="Mullikin J.C."/>
            <person name="Plumb R.W."/>
            <person name="Rogers J."/>
            <person name="Schein J.E."/>
            <person name="Sohrmann M."/>
            <person name="Spieth J."/>
            <person name="Stajich J.E."/>
            <person name="Wei C."/>
            <person name="Willey D."/>
            <person name="Wilson R.K."/>
            <person name="Durbin R."/>
            <person name="Waterston R.H."/>
        </authorList>
    </citation>
    <scope>NUCLEOTIDE SEQUENCE [LARGE SCALE GENOMIC DNA]</scope>
    <source>
        <strain evidence="2 3">AF16</strain>
    </source>
</reference>
<gene>
    <name evidence="2 4" type="ORF">CBG23785</name>
    <name evidence="2" type="ORF">CBG_23785</name>
</gene>
<dbReference type="HOGENOM" id="CLU_1300664_0_0_1"/>
<dbReference type="OMA" id="AVAFPYN"/>
<accession>A8WJA1</accession>
<dbReference type="CTD" id="8589912"/>